<evidence type="ECO:0000256" key="4">
    <source>
        <dbReference type="SAM" id="Phobius"/>
    </source>
</evidence>
<dbReference type="Proteomes" id="UP000024837">
    <property type="component" value="Unassembled WGS sequence"/>
</dbReference>
<dbReference type="GO" id="GO:0047372">
    <property type="term" value="F:monoacylglycerol lipase activity"/>
    <property type="evidence" value="ECO:0007669"/>
    <property type="project" value="TreeGrafter"/>
</dbReference>
<accession>W7I4N1</accession>
<dbReference type="OrthoDB" id="273452at2759"/>
<gene>
    <name evidence="6" type="ORF">DRE_07452</name>
</gene>
<dbReference type="InterPro" id="IPR044294">
    <property type="entry name" value="Lipase-like"/>
</dbReference>
<evidence type="ECO:0000259" key="5">
    <source>
        <dbReference type="Pfam" id="PF05057"/>
    </source>
</evidence>
<dbReference type="Gene3D" id="3.40.50.1820">
    <property type="entry name" value="alpha/beta hydrolase"/>
    <property type="match status" value="1"/>
</dbReference>
<protein>
    <recommendedName>
        <fullName evidence="5">DUF676 domain-containing protein</fullName>
    </recommendedName>
</protein>
<dbReference type="HOGENOM" id="CLU_027968_1_1_1"/>
<dbReference type="AlphaFoldDB" id="W7I4N1"/>
<feature type="region of interest" description="Disordered" evidence="3">
    <location>
        <begin position="356"/>
        <end position="399"/>
    </location>
</feature>
<dbReference type="GO" id="GO:0004622">
    <property type="term" value="F:phosphatidylcholine lysophospholipase activity"/>
    <property type="evidence" value="ECO:0007669"/>
    <property type="project" value="TreeGrafter"/>
</dbReference>
<evidence type="ECO:0000256" key="3">
    <source>
        <dbReference type="SAM" id="MobiDB-lite"/>
    </source>
</evidence>
<keyword evidence="4" id="KW-0812">Transmembrane</keyword>
<keyword evidence="4" id="KW-0472">Membrane</keyword>
<proteinExistence type="inferred from homology"/>
<feature type="domain" description="DUF676" evidence="5">
    <location>
        <begin position="6"/>
        <end position="204"/>
    </location>
</feature>
<evidence type="ECO:0000313" key="6">
    <source>
        <dbReference type="EMBL" id="EWC43700.1"/>
    </source>
</evidence>
<evidence type="ECO:0000256" key="1">
    <source>
        <dbReference type="ARBA" id="ARBA00007920"/>
    </source>
</evidence>
<keyword evidence="7" id="KW-1185">Reference proteome</keyword>
<feature type="transmembrane region" description="Helical" evidence="4">
    <location>
        <begin position="293"/>
        <end position="313"/>
    </location>
</feature>
<keyword evidence="4" id="KW-1133">Transmembrane helix</keyword>
<feature type="region of interest" description="Disordered" evidence="3">
    <location>
        <begin position="241"/>
        <end position="279"/>
    </location>
</feature>
<keyword evidence="2" id="KW-0442">Lipid degradation</keyword>
<sequence length="481" mass="53445">MAPPAADHLVVLVHGLWGNPSHMEYIASTLKDRYDDSRLLVHVAARNSGNYTYDGIELGGERLAREIEELLEDLADKGTTIRKFSIVGYSLGGLVSRYVIGLLHAKGFFDKIEPVNFTTFASPHLGVRTPKLGFHNHIWNVVGARTLSASGRQLFTIDEFRDTKRPLLAVLADKELVFWKALATFKNRVLYANIINDRSTTFFTSGISRCDPYADLDMVEYKYLPGYDNVLIDQEGGVRLRPSVDDGDDNDDNENDNDNCTDPSAQGGMERRRQGGARGGRTLQDFVRDLPFMALYTLLIPIGLCLYLVNAGVQTYTSSKRIRLHGPAMKYPIPLMANEVQETVDSMMDSINQAQVPDHLPSEDEEEVASNVSPRRARRGSAAAGGRLGSGSSSGAGEVLAEAKQQLEETAGMPEFPTLALAPHQFEMIEALDALKFKKFSVHIQKVRHSHAAIIVRNPRNESFSEGKVVIRHWLDEQFEV</sequence>
<organism evidence="6 7">
    <name type="scientific">Drechslerella stenobrocha 248</name>
    <dbReference type="NCBI Taxonomy" id="1043628"/>
    <lineage>
        <taxon>Eukaryota</taxon>
        <taxon>Fungi</taxon>
        <taxon>Dikarya</taxon>
        <taxon>Ascomycota</taxon>
        <taxon>Pezizomycotina</taxon>
        <taxon>Orbiliomycetes</taxon>
        <taxon>Orbiliales</taxon>
        <taxon>Orbiliaceae</taxon>
        <taxon>Drechslerella</taxon>
    </lineage>
</organism>
<dbReference type="InterPro" id="IPR007751">
    <property type="entry name" value="DUF676_lipase-like"/>
</dbReference>
<comment type="similarity">
    <text evidence="1">Belongs to the putative lipase ROG1 family.</text>
</comment>
<dbReference type="EMBL" id="KI966456">
    <property type="protein sequence ID" value="EWC43700.1"/>
    <property type="molecule type" value="Genomic_DNA"/>
</dbReference>
<keyword evidence="2" id="KW-0443">Lipid metabolism</keyword>
<dbReference type="Pfam" id="PF05057">
    <property type="entry name" value="DUF676"/>
    <property type="match status" value="1"/>
</dbReference>
<name>W7I4N1_9PEZI</name>
<dbReference type="PANTHER" id="PTHR12482:SF65">
    <property type="entry name" value="ESTERASE, PUTATIVE (AFU_ORTHOLOGUE AFUA_3G12320)-RELATED"/>
    <property type="match status" value="1"/>
</dbReference>
<evidence type="ECO:0000313" key="7">
    <source>
        <dbReference type="Proteomes" id="UP000024837"/>
    </source>
</evidence>
<dbReference type="SUPFAM" id="SSF53474">
    <property type="entry name" value="alpha/beta-Hydrolases"/>
    <property type="match status" value="1"/>
</dbReference>
<dbReference type="FunFam" id="3.40.50.1820:FF:000223">
    <property type="entry name" value="Lipase/serine esterase"/>
    <property type="match status" value="1"/>
</dbReference>
<dbReference type="InterPro" id="IPR029058">
    <property type="entry name" value="AB_hydrolase_fold"/>
</dbReference>
<dbReference type="PANTHER" id="PTHR12482">
    <property type="entry name" value="LIPASE ROG1-RELATED-RELATED"/>
    <property type="match status" value="1"/>
</dbReference>
<feature type="compositionally biased region" description="Acidic residues" evidence="3">
    <location>
        <begin position="245"/>
        <end position="259"/>
    </location>
</feature>
<dbReference type="GO" id="GO:0016042">
    <property type="term" value="P:lipid catabolic process"/>
    <property type="evidence" value="ECO:0007669"/>
    <property type="project" value="UniProtKB-KW"/>
</dbReference>
<reference evidence="6 7" key="1">
    <citation type="submission" date="2013-05" db="EMBL/GenBank/DDBJ databases">
        <title>Drechslerella stenobrocha genome reveals carnivorous origination and mechanical trapping mechanism of predatory fungi.</title>
        <authorList>
            <person name="Liu X."/>
            <person name="Zhang W."/>
            <person name="Liu K."/>
        </authorList>
    </citation>
    <scope>NUCLEOTIDE SEQUENCE [LARGE SCALE GENOMIC DNA]</scope>
    <source>
        <strain evidence="6 7">248</strain>
    </source>
</reference>
<evidence type="ECO:0000256" key="2">
    <source>
        <dbReference type="ARBA" id="ARBA00022963"/>
    </source>
</evidence>
<dbReference type="GO" id="GO:0005811">
    <property type="term" value="C:lipid droplet"/>
    <property type="evidence" value="ECO:0007669"/>
    <property type="project" value="TreeGrafter"/>
</dbReference>